<evidence type="ECO:0000313" key="1">
    <source>
        <dbReference type="EMBL" id="GLK78144.1"/>
    </source>
</evidence>
<sequence length="65" mass="7195">MSSAFVIEVRGRQAGVVVREDRGGFRFFAAIREAFPLEGQSFASAAQANRAVRDRLSRAGRREPI</sequence>
<proteinExistence type="predicted"/>
<name>A0A9W6N4H4_9HYPH</name>
<dbReference type="Proteomes" id="UP001143364">
    <property type="component" value="Unassembled WGS sequence"/>
</dbReference>
<accession>A0A9W6N4H4</accession>
<dbReference type="AlphaFoldDB" id="A0A9W6N4H4"/>
<keyword evidence="2" id="KW-1185">Reference proteome</keyword>
<organism evidence="1 2">
    <name type="scientific">Methylopila jiangsuensis</name>
    <dbReference type="NCBI Taxonomy" id="586230"/>
    <lineage>
        <taxon>Bacteria</taxon>
        <taxon>Pseudomonadati</taxon>
        <taxon>Pseudomonadota</taxon>
        <taxon>Alphaproteobacteria</taxon>
        <taxon>Hyphomicrobiales</taxon>
        <taxon>Methylopilaceae</taxon>
        <taxon>Methylopila</taxon>
    </lineage>
</organism>
<reference evidence="1" key="1">
    <citation type="journal article" date="2014" name="Int. J. Syst. Evol. Microbiol.">
        <title>Complete genome sequence of Corynebacterium casei LMG S-19264T (=DSM 44701T), isolated from a smear-ripened cheese.</title>
        <authorList>
            <consortium name="US DOE Joint Genome Institute (JGI-PGF)"/>
            <person name="Walter F."/>
            <person name="Albersmeier A."/>
            <person name="Kalinowski J."/>
            <person name="Ruckert C."/>
        </authorList>
    </citation>
    <scope>NUCLEOTIDE SEQUENCE</scope>
    <source>
        <strain evidence="1">VKM B-2555</strain>
    </source>
</reference>
<dbReference type="EMBL" id="BSFK01000016">
    <property type="protein sequence ID" value="GLK78144.1"/>
    <property type="molecule type" value="Genomic_DNA"/>
</dbReference>
<reference evidence="1" key="2">
    <citation type="submission" date="2023-01" db="EMBL/GenBank/DDBJ databases">
        <authorList>
            <person name="Sun Q."/>
            <person name="Evtushenko L."/>
        </authorList>
    </citation>
    <scope>NUCLEOTIDE SEQUENCE</scope>
    <source>
        <strain evidence="1">VKM B-2555</strain>
    </source>
</reference>
<gene>
    <name evidence="1" type="ORF">GCM10008171_33980</name>
</gene>
<protein>
    <submittedName>
        <fullName evidence="1">Uncharacterized protein</fullName>
    </submittedName>
</protein>
<dbReference type="RefSeq" id="WP_271205952.1">
    <property type="nucleotide sequence ID" value="NZ_BSFK01000016.1"/>
</dbReference>
<comment type="caution">
    <text evidence="1">The sequence shown here is derived from an EMBL/GenBank/DDBJ whole genome shotgun (WGS) entry which is preliminary data.</text>
</comment>
<evidence type="ECO:0000313" key="2">
    <source>
        <dbReference type="Proteomes" id="UP001143364"/>
    </source>
</evidence>